<evidence type="ECO:0000259" key="11">
    <source>
        <dbReference type="SMART" id="SM00997"/>
    </source>
</evidence>
<organism evidence="12 13">
    <name type="scientific">Cinchona calisaya</name>
    <dbReference type="NCBI Taxonomy" id="153742"/>
    <lineage>
        <taxon>Eukaryota</taxon>
        <taxon>Viridiplantae</taxon>
        <taxon>Streptophyta</taxon>
        <taxon>Embryophyta</taxon>
        <taxon>Tracheophyta</taxon>
        <taxon>Spermatophyta</taxon>
        <taxon>Magnoliopsida</taxon>
        <taxon>eudicotyledons</taxon>
        <taxon>Gunneridae</taxon>
        <taxon>Pentapetalae</taxon>
        <taxon>asterids</taxon>
        <taxon>lamiids</taxon>
        <taxon>Gentianales</taxon>
        <taxon>Rubiaceae</taxon>
        <taxon>Cinchonoideae</taxon>
        <taxon>Cinchoneae</taxon>
        <taxon>Cinchona</taxon>
    </lineage>
</organism>
<dbReference type="InterPro" id="IPR000043">
    <property type="entry name" value="Adenosylhomocysteinase-like"/>
</dbReference>
<evidence type="ECO:0000256" key="4">
    <source>
        <dbReference type="ARBA" id="ARBA00007122"/>
    </source>
</evidence>
<evidence type="ECO:0000256" key="1">
    <source>
        <dbReference type="ARBA" id="ARBA00001911"/>
    </source>
</evidence>
<evidence type="ECO:0000256" key="9">
    <source>
        <dbReference type="ARBA" id="ARBA00034527"/>
    </source>
</evidence>
<dbReference type="InterPro" id="IPR036291">
    <property type="entry name" value="NAD(P)-bd_dom_sf"/>
</dbReference>
<comment type="similarity">
    <text evidence="4">Belongs to the adenosylhomocysteinase family.</text>
</comment>
<protein>
    <recommendedName>
        <fullName evidence="5">Adenosylhomocysteinase</fullName>
        <ecNumber evidence="9">3.13.2.1</ecNumber>
    </recommendedName>
    <alternativeName>
        <fullName evidence="8">S-adenosyl-L-homocysteine hydrolase</fullName>
    </alternativeName>
</protein>
<dbReference type="SUPFAM" id="SSF52283">
    <property type="entry name" value="Formate/glycerate dehydrogenase catalytic domain-like"/>
    <property type="match status" value="1"/>
</dbReference>
<dbReference type="EC" id="3.13.2.1" evidence="9"/>
<name>A0ABD2YGG3_9GENT</name>
<dbReference type="PANTHER" id="PTHR23420">
    <property type="entry name" value="ADENOSYLHOMOCYSTEINASE"/>
    <property type="match status" value="1"/>
</dbReference>
<dbReference type="SUPFAM" id="SSF51735">
    <property type="entry name" value="NAD(P)-binding Rossmann-fold domains"/>
    <property type="match status" value="1"/>
</dbReference>
<dbReference type="Proteomes" id="UP001630127">
    <property type="component" value="Unassembled WGS sequence"/>
</dbReference>
<keyword evidence="7" id="KW-0520">NAD</keyword>
<comment type="catalytic activity">
    <reaction evidence="10">
        <text>S-adenosyl-L-homocysteine + H2O = L-homocysteine + adenosine</text>
        <dbReference type="Rhea" id="RHEA:21708"/>
        <dbReference type="ChEBI" id="CHEBI:15377"/>
        <dbReference type="ChEBI" id="CHEBI:16335"/>
        <dbReference type="ChEBI" id="CHEBI:57856"/>
        <dbReference type="ChEBI" id="CHEBI:58199"/>
        <dbReference type="EC" id="3.13.2.1"/>
    </reaction>
</comment>
<dbReference type="InterPro" id="IPR015878">
    <property type="entry name" value="Ado_hCys_hydrolase_NAD-bd"/>
</dbReference>
<evidence type="ECO:0000313" key="12">
    <source>
        <dbReference type="EMBL" id="KAL3506481.1"/>
    </source>
</evidence>
<comment type="function">
    <text evidence="2">Adenosylhomocysteine is a competitive inhibitor of S-adenosyl-L-methionine-dependent methyl transferase reactions; therefore adenosylhomocysteinase may play a key role in the control of methylations via regulation of the intracellular concentration of adenosylhomocysteine.</text>
</comment>
<comment type="caution">
    <text evidence="12">The sequence shown here is derived from an EMBL/GenBank/DDBJ whole genome shotgun (WGS) entry which is preliminary data.</text>
</comment>
<comment type="cofactor">
    <cofactor evidence="1">
        <name>NAD(+)</name>
        <dbReference type="ChEBI" id="CHEBI:57540"/>
    </cofactor>
</comment>
<reference evidence="12 13" key="1">
    <citation type="submission" date="2024-11" db="EMBL/GenBank/DDBJ databases">
        <title>A near-complete genome assembly of Cinchona calisaya.</title>
        <authorList>
            <person name="Lian D.C."/>
            <person name="Zhao X.W."/>
            <person name="Wei L."/>
        </authorList>
    </citation>
    <scope>NUCLEOTIDE SEQUENCE [LARGE SCALE GENOMIC DNA]</scope>
    <source>
        <tissue evidence="12">Nenye</tissue>
    </source>
</reference>
<accession>A0ABD2YGG3</accession>
<dbReference type="Gene3D" id="3.40.50.1480">
    <property type="entry name" value="Adenosylhomocysteinase-like"/>
    <property type="match status" value="2"/>
</dbReference>
<sequence length="311" mass="34284">MTIQTTVLIKTLTVLGAKAPSRNTGCALTSPRLGAQWQPESSCGCGTDTTLLIHEGVKTEEEYKKSKKLPDSASTDNAEFQIVLTIIRDRLKTDPMKYTKMNERLVGVSEETTTGVKRLYQMHANGTLLFRAINSNDFVTKSKSDNLHGCRHSLSNGLMRATNVMIARKVAVVCGYKDVEKGRATAIKQVGAQDVISVANIFVTTTGNKDIIMVSHMKKMKNNAIVSTLATLTMKLTCSGRLMNLGCATRHPSFVMSCFFTNQVIVQLELWKEKIIGKYEKKVCVLPKRLDEKVVALHLGKLGSKLTKDQA</sequence>
<dbReference type="Pfam" id="PF05221">
    <property type="entry name" value="AdoHcyase"/>
    <property type="match status" value="1"/>
</dbReference>
<dbReference type="Pfam" id="PF00670">
    <property type="entry name" value="AdoHcyase_NAD"/>
    <property type="match status" value="1"/>
</dbReference>
<gene>
    <name evidence="12" type="ORF">ACH5RR_031863</name>
</gene>
<dbReference type="GO" id="GO:0004013">
    <property type="term" value="F:adenosylhomocysteinase activity"/>
    <property type="evidence" value="ECO:0007669"/>
    <property type="project" value="UniProtKB-EC"/>
</dbReference>
<evidence type="ECO:0000313" key="13">
    <source>
        <dbReference type="Proteomes" id="UP001630127"/>
    </source>
</evidence>
<keyword evidence="6" id="KW-0554">One-carbon metabolism</keyword>
<dbReference type="PANTHER" id="PTHR23420:SF0">
    <property type="entry name" value="ADENOSYLHOMOCYSTEINASE"/>
    <property type="match status" value="1"/>
</dbReference>
<comment type="pathway">
    <text evidence="3">Amino-acid biosynthesis; L-homocysteine biosynthesis; L-homocysteine from S-adenosyl-L-homocysteine: step 1/1.</text>
</comment>
<feature type="domain" description="S-adenosyl-L-homocysteine hydrolase NAD binding" evidence="11">
    <location>
        <begin position="146"/>
        <end position="250"/>
    </location>
</feature>
<evidence type="ECO:0000256" key="2">
    <source>
        <dbReference type="ARBA" id="ARBA00002639"/>
    </source>
</evidence>
<proteinExistence type="inferred from homology"/>
<dbReference type="Gene3D" id="3.40.50.720">
    <property type="entry name" value="NAD(P)-binding Rossmann-like Domain"/>
    <property type="match status" value="1"/>
</dbReference>
<dbReference type="InterPro" id="IPR042172">
    <property type="entry name" value="Adenosylhomocyst_ase-like_sf"/>
</dbReference>
<evidence type="ECO:0000256" key="3">
    <source>
        <dbReference type="ARBA" id="ARBA00005195"/>
    </source>
</evidence>
<dbReference type="SMART" id="SM00997">
    <property type="entry name" value="AdoHcyase_NAD"/>
    <property type="match status" value="1"/>
</dbReference>
<evidence type="ECO:0000256" key="5">
    <source>
        <dbReference type="ARBA" id="ARBA00022091"/>
    </source>
</evidence>
<evidence type="ECO:0000256" key="8">
    <source>
        <dbReference type="ARBA" id="ARBA00033091"/>
    </source>
</evidence>
<evidence type="ECO:0000256" key="7">
    <source>
        <dbReference type="ARBA" id="ARBA00023027"/>
    </source>
</evidence>
<dbReference type="SMART" id="SM00996">
    <property type="entry name" value="AdoHcyase"/>
    <property type="match status" value="1"/>
</dbReference>
<keyword evidence="13" id="KW-1185">Reference proteome</keyword>
<dbReference type="EMBL" id="JBJUIK010000013">
    <property type="protein sequence ID" value="KAL3506481.1"/>
    <property type="molecule type" value="Genomic_DNA"/>
</dbReference>
<evidence type="ECO:0000256" key="10">
    <source>
        <dbReference type="ARBA" id="ARBA00048858"/>
    </source>
</evidence>
<dbReference type="GO" id="GO:0006730">
    <property type="term" value="P:one-carbon metabolic process"/>
    <property type="evidence" value="ECO:0007669"/>
    <property type="project" value="UniProtKB-KW"/>
</dbReference>
<dbReference type="AlphaFoldDB" id="A0ABD2YGG3"/>
<evidence type="ECO:0000256" key="6">
    <source>
        <dbReference type="ARBA" id="ARBA00022563"/>
    </source>
</evidence>